<feature type="compositionally biased region" description="Basic and acidic residues" evidence="1">
    <location>
        <begin position="182"/>
        <end position="196"/>
    </location>
</feature>
<feature type="compositionally biased region" description="Basic residues" evidence="1">
    <location>
        <begin position="222"/>
        <end position="231"/>
    </location>
</feature>
<feature type="region of interest" description="Disordered" evidence="1">
    <location>
        <begin position="182"/>
        <end position="231"/>
    </location>
</feature>
<evidence type="ECO:0000313" key="3">
    <source>
        <dbReference type="Proteomes" id="UP000247810"/>
    </source>
</evidence>
<feature type="region of interest" description="Disordered" evidence="1">
    <location>
        <begin position="1"/>
        <end position="30"/>
    </location>
</feature>
<feature type="compositionally biased region" description="Gly residues" evidence="1">
    <location>
        <begin position="123"/>
        <end position="133"/>
    </location>
</feature>
<dbReference type="OrthoDB" id="5355007at2759"/>
<dbReference type="AlphaFoldDB" id="A0A319DI33"/>
<keyword evidence="3" id="KW-1185">Reference proteome</keyword>
<dbReference type="STRING" id="1448320.A0A319DI33"/>
<dbReference type="Proteomes" id="UP000247810">
    <property type="component" value="Unassembled WGS sequence"/>
</dbReference>
<gene>
    <name evidence="2" type="ORF">BO71DRAFT_154772</name>
</gene>
<dbReference type="EMBL" id="KZ825831">
    <property type="protein sequence ID" value="PYH96959.1"/>
    <property type="molecule type" value="Genomic_DNA"/>
</dbReference>
<name>A0A319DI33_9EURO</name>
<sequence>MPSSPTTTKPNPSTSTPSTSSTPSTTSTALSHLESDLLSHLTNTPALDDLHTVLLSSLQRLGWTEKIRRLAQELLRGGRCERFEEVFEAVVASAEGRGHPFLPPSANNHPNSNNNNNNNGNNSGNGNGNGNGEAGNDSALSAAADEDMRIPQAVVEQGVRAIKEVLREVVVLEVEDEGDILAEEHGNGHGHGKDEGNGTGTGNGAAGGTEKGKGSTASPGVKGKKVKAKGK</sequence>
<accession>A0A319DI33</accession>
<reference evidence="2 3" key="1">
    <citation type="submission" date="2018-02" db="EMBL/GenBank/DDBJ databases">
        <title>The genomes of Aspergillus section Nigri reveals drivers in fungal speciation.</title>
        <authorList>
            <consortium name="DOE Joint Genome Institute"/>
            <person name="Vesth T.C."/>
            <person name="Nybo J."/>
            <person name="Theobald S."/>
            <person name="Brandl J."/>
            <person name="Frisvad J.C."/>
            <person name="Nielsen K.F."/>
            <person name="Lyhne E.K."/>
            <person name="Kogle M.E."/>
            <person name="Kuo A."/>
            <person name="Riley R."/>
            <person name="Clum A."/>
            <person name="Nolan M."/>
            <person name="Lipzen A."/>
            <person name="Salamov A."/>
            <person name="Henrissat B."/>
            <person name="Wiebenga A."/>
            <person name="De vries R.P."/>
            <person name="Grigoriev I.V."/>
            <person name="Mortensen U.H."/>
            <person name="Andersen M.R."/>
            <person name="Baker S.E."/>
        </authorList>
    </citation>
    <scope>NUCLEOTIDE SEQUENCE [LARGE SCALE GENOMIC DNA]</scope>
    <source>
        <strain evidence="2 3">CBS 707.79</strain>
    </source>
</reference>
<feature type="compositionally biased region" description="Gly residues" evidence="1">
    <location>
        <begin position="197"/>
        <end position="209"/>
    </location>
</feature>
<proteinExistence type="predicted"/>
<feature type="region of interest" description="Disordered" evidence="1">
    <location>
        <begin position="98"/>
        <end position="138"/>
    </location>
</feature>
<organism evidence="2 3">
    <name type="scientific">Aspergillus ellipticus CBS 707.79</name>
    <dbReference type="NCBI Taxonomy" id="1448320"/>
    <lineage>
        <taxon>Eukaryota</taxon>
        <taxon>Fungi</taxon>
        <taxon>Dikarya</taxon>
        <taxon>Ascomycota</taxon>
        <taxon>Pezizomycotina</taxon>
        <taxon>Eurotiomycetes</taxon>
        <taxon>Eurotiomycetidae</taxon>
        <taxon>Eurotiales</taxon>
        <taxon>Aspergillaceae</taxon>
        <taxon>Aspergillus</taxon>
        <taxon>Aspergillus subgen. Circumdati</taxon>
    </lineage>
</organism>
<evidence type="ECO:0000256" key="1">
    <source>
        <dbReference type="SAM" id="MobiDB-lite"/>
    </source>
</evidence>
<protein>
    <submittedName>
        <fullName evidence="2">Uncharacterized protein</fullName>
    </submittedName>
</protein>
<feature type="compositionally biased region" description="Low complexity" evidence="1">
    <location>
        <begin position="107"/>
        <end position="122"/>
    </location>
</feature>
<evidence type="ECO:0000313" key="2">
    <source>
        <dbReference type="EMBL" id="PYH96959.1"/>
    </source>
</evidence>
<dbReference type="VEuPathDB" id="FungiDB:BO71DRAFT_154772"/>